<dbReference type="NCBIfam" id="TIGR00121">
    <property type="entry name" value="birA_ligase"/>
    <property type="match status" value="1"/>
</dbReference>
<keyword evidence="3 5" id="KW-0067">ATP-binding</keyword>
<dbReference type="AlphaFoldDB" id="A0A828RIJ6"/>
<dbReference type="InterPro" id="IPR004143">
    <property type="entry name" value="BPL_LPL_catalytic"/>
</dbReference>
<dbReference type="Pfam" id="PF08279">
    <property type="entry name" value="HTH_11"/>
    <property type="match status" value="1"/>
</dbReference>
<accession>A0A828RIJ6</accession>
<dbReference type="PROSITE" id="PS51733">
    <property type="entry name" value="BPL_LPL_CATALYTIC"/>
    <property type="match status" value="1"/>
</dbReference>
<keyword evidence="4 5" id="KW-0092">Biotin</keyword>
<dbReference type="SUPFAM" id="SSF46785">
    <property type="entry name" value="Winged helix' DNA-binding domain"/>
    <property type="match status" value="1"/>
</dbReference>
<dbReference type="GO" id="GO:0009249">
    <property type="term" value="P:protein lipoylation"/>
    <property type="evidence" value="ECO:0007669"/>
    <property type="project" value="UniProtKB-ARBA"/>
</dbReference>
<evidence type="ECO:0000259" key="6">
    <source>
        <dbReference type="PROSITE" id="PS51733"/>
    </source>
</evidence>
<dbReference type="GO" id="GO:0003677">
    <property type="term" value="F:DNA binding"/>
    <property type="evidence" value="ECO:0007669"/>
    <property type="project" value="UniProtKB-UniRule"/>
</dbReference>
<sequence>MISMAHSTAQKILWQLLSAPDSWISGNDLAKRFNISRESVWKAINGLRKSGNNIESRRNLGYRFTGNSRLSADIIDFYTHNHFTNRLYVEDQVSSTQSVAKAFLSHHLVSAPTVFIADYQIAGYGRQGRSFYSPAATGLYFSMILPSPTDKPLQAGLMTTTFAVLIGEVLKQFFPAQDFRYKWVNDIYLNHKKVGGILTEAVVDLESRTTTSLVVGIGLNITTKEFPLDLKDKATGIAPADRNLLVSRLIETIANNYSDYDNPQYLEQYRQGSMILGQKVDLLVNGEAIAGIAKKIENDGALTIRLADGKTKTFNSGEVVKVNFEK</sequence>
<dbReference type="Pfam" id="PF03099">
    <property type="entry name" value="BPL_LplA_LipB"/>
    <property type="match status" value="1"/>
</dbReference>
<dbReference type="PANTHER" id="PTHR12835:SF5">
    <property type="entry name" value="BIOTIN--PROTEIN LIGASE"/>
    <property type="match status" value="1"/>
</dbReference>
<dbReference type="InterPro" id="IPR045864">
    <property type="entry name" value="aa-tRNA-synth_II/BPL/LPL"/>
</dbReference>
<dbReference type="Gene3D" id="1.10.10.10">
    <property type="entry name" value="Winged helix-like DNA-binding domain superfamily/Winged helix DNA-binding domain"/>
    <property type="match status" value="1"/>
</dbReference>
<gene>
    <name evidence="5 7" type="primary">birA</name>
    <name evidence="7" type="ORF">HMPREF0536_10935</name>
</gene>
<dbReference type="Pfam" id="PF02237">
    <property type="entry name" value="BPL_C"/>
    <property type="match status" value="1"/>
</dbReference>
<name>A0A828RIJ6_LIMRT</name>
<dbReference type="SUPFAM" id="SSF50037">
    <property type="entry name" value="C-terminal domain of transcriptional repressors"/>
    <property type="match status" value="1"/>
</dbReference>
<dbReference type="CDD" id="cd16442">
    <property type="entry name" value="BPL"/>
    <property type="match status" value="1"/>
</dbReference>
<keyword evidence="1 5" id="KW-0436">Ligase</keyword>
<keyword evidence="2 5" id="KW-0547">Nucleotide-binding</keyword>
<dbReference type="InterPro" id="IPR030855">
    <property type="entry name" value="Bifunct_BirA"/>
</dbReference>
<comment type="similarity">
    <text evidence="5">Belongs to the biotin--protein ligase family.</text>
</comment>
<organism evidence="7 8">
    <name type="scientific">Limosilactobacillus reuteri MM4-1A</name>
    <dbReference type="NCBI Taxonomy" id="548485"/>
    <lineage>
        <taxon>Bacteria</taxon>
        <taxon>Bacillati</taxon>
        <taxon>Bacillota</taxon>
        <taxon>Bacilli</taxon>
        <taxon>Lactobacillales</taxon>
        <taxon>Lactobacillaceae</taxon>
        <taxon>Limosilactobacillus</taxon>
    </lineage>
</organism>
<keyword evidence="5" id="KW-0804">Transcription</keyword>
<dbReference type="GO" id="GO:0016740">
    <property type="term" value="F:transferase activity"/>
    <property type="evidence" value="ECO:0007669"/>
    <property type="project" value="UniProtKB-ARBA"/>
</dbReference>
<dbReference type="GO" id="GO:0005524">
    <property type="term" value="F:ATP binding"/>
    <property type="evidence" value="ECO:0007669"/>
    <property type="project" value="UniProtKB-UniRule"/>
</dbReference>
<evidence type="ECO:0000256" key="5">
    <source>
        <dbReference type="HAMAP-Rule" id="MF_00978"/>
    </source>
</evidence>
<feature type="domain" description="BPL/LPL catalytic" evidence="6">
    <location>
        <begin position="79"/>
        <end position="261"/>
    </location>
</feature>
<dbReference type="GO" id="GO:0005737">
    <property type="term" value="C:cytoplasm"/>
    <property type="evidence" value="ECO:0007669"/>
    <property type="project" value="TreeGrafter"/>
</dbReference>
<comment type="caution">
    <text evidence="5">Lacks conserved residue(s) required for the propagation of feature annotation.</text>
</comment>
<feature type="binding site" evidence="5">
    <location>
        <position position="193"/>
    </location>
    <ligand>
        <name>biotin</name>
        <dbReference type="ChEBI" id="CHEBI:57586"/>
    </ligand>
</feature>
<proteinExistence type="inferred from homology"/>
<dbReference type="InterPro" id="IPR036388">
    <property type="entry name" value="WH-like_DNA-bd_sf"/>
</dbReference>
<dbReference type="InterPro" id="IPR036390">
    <property type="entry name" value="WH_DNA-bd_sf"/>
</dbReference>
<dbReference type="GO" id="GO:0004077">
    <property type="term" value="F:biotin--[biotin carboxyl-carrier protein] ligase activity"/>
    <property type="evidence" value="ECO:0007669"/>
    <property type="project" value="UniProtKB-UniRule"/>
</dbReference>
<comment type="function">
    <text evidence="5">Acts both as a biotin--[acetyl-CoA-carboxylase] ligase and a repressor.</text>
</comment>
<dbReference type="SUPFAM" id="SSF55681">
    <property type="entry name" value="Class II aaRS and biotin synthetases"/>
    <property type="match status" value="1"/>
</dbReference>
<keyword evidence="5" id="KW-0238">DNA-binding</keyword>
<comment type="caution">
    <text evidence="7">The sequence shown here is derived from an EMBL/GenBank/DDBJ whole genome shotgun (WGS) entry which is preliminary data.</text>
</comment>
<feature type="binding site" evidence="5">
    <location>
        <position position="120"/>
    </location>
    <ligand>
        <name>biotin</name>
        <dbReference type="ChEBI" id="CHEBI:57586"/>
    </ligand>
</feature>
<dbReference type="InterPro" id="IPR013196">
    <property type="entry name" value="HTH_11"/>
</dbReference>
<evidence type="ECO:0000313" key="7">
    <source>
        <dbReference type="EMBL" id="EGC15286.1"/>
    </source>
</evidence>
<dbReference type="Proteomes" id="UP000004335">
    <property type="component" value="Unassembled WGS sequence"/>
</dbReference>
<keyword evidence="5" id="KW-0678">Repressor</keyword>
<dbReference type="Gene3D" id="2.30.30.100">
    <property type="match status" value="1"/>
</dbReference>
<evidence type="ECO:0000256" key="3">
    <source>
        <dbReference type="ARBA" id="ARBA00022840"/>
    </source>
</evidence>
<dbReference type="EMBL" id="ACGX02000006">
    <property type="protein sequence ID" value="EGC15286.1"/>
    <property type="molecule type" value="Genomic_DNA"/>
</dbReference>
<dbReference type="PANTHER" id="PTHR12835">
    <property type="entry name" value="BIOTIN PROTEIN LIGASE"/>
    <property type="match status" value="1"/>
</dbReference>
<comment type="catalytic activity">
    <reaction evidence="5">
        <text>biotin + L-lysyl-[protein] + ATP = N(6)-biotinyl-L-lysyl-[protein] + AMP + diphosphate + H(+)</text>
        <dbReference type="Rhea" id="RHEA:11756"/>
        <dbReference type="Rhea" id="RHEA-COMP:9752"/>
        <dbReference type="Rhea" id="RHEA-COMP:10505"/>
        <dbReference type="ChEBI" id="CHEBI:15378"/>
        <dbReference type="ChEBI" id="CHEBI:29969"/>
        <dbReference type="ChEBI" id="CHEBI:30616"/>
        <dbReference type="ChEBI" id="CHEBI:33019"/>
        <dbReference type="ChEBI" id="CHEBI:57586"/>
        <dbReference type="ChEBI" id="CHEBI:83144"/>
        <dbReference type="ChEBI" id="CHEBI:456215"/>
        <dbReference type="EC" id="6.3.4.15"/>
    </reaction>
</comment>
<dbReference type="HAMAP" id="MF_00978">
    <property type="entry name" value="Bifunct_BirA"/>
    <property type="match status" value="1"/>
</dbReference>
<dbReference type="InterPro" id="IPR008988">
    <property type="entry name" value="Transcriptional_repressor_C"/>
</dbReference>
<dbReference type="InterPro" id="IPR004408">
    <property type="entry name" value="Biotin_CoA_COase_ligase"/>
</dbReference>
<evidence type="ECO:0000313" key="8">
    <source>
        <dbReference type="Proteomes" id="UP000004335"/>
    </source>
</evidence>
<dbReference type="Gene3D" id="3.30.930.10">
    <property type="entry name" value="Bira Bifunctional Protein, Domain 2"/>
    <property type="match status" value="1"/>
</dbReference>
<dbReference type="EC" id="6.3.4.15" evidence="5"/>
<evidence type="ECO:0000256" key="4">
    <source>
        <dbReference type="ARBA" id="ARBA00023267"/>
    </source>
</evidence>
<dbReference type="GO" id="GO:0006355">
    <property type="term" value="P:regulation of DNA-templated transcription"/>
    <property type="evidence" value="ECO:0007669"/>
    <property type="project" value="UniProtKB-UniRule"/>
</dbReference>
<feature type="DNA-binding region" description="H-T-H motif" evidence="5">
    <location>
        <begin position="26"/>
        <end position="45"/>
    </location>
</feature>
<dbReference type="InterPro" id="IPR003142">
    <property type="entry name" value="BPL_C"/>
</dbReference>
<evidence type="ECO:0000256" key="1">
    <source>
        <dbReference type="ARBA" id="ARBA00022598"/>
    </source>
</evidence>
<reference evidence="7 8" key="1">
    <citation type="submission" date="2011-01" db="EMBL/GenBank/DDBJ databases">
        <authorList>
            <person name="Muzny D."/>
            <person name="Qin X."/>
            <person name="Buhay C."/>
            <person name="Dugan-Rocha S."/>
            <person name="Ding Y."/>
            <person name="Chen G."/>
            <person name="Hawes A."/>
            <person name="Holder M."/>
            <person name="Jhangiani S."/>
            <person name="Johnson A."/>
            <person name="Khan Z."/>
            <person name="Li Z."/>
            <person name="Liu W."/>
            <person name="Liu X."/>
            <person name="Perez L."/>
            <person name="Shen H."/>
            <person name="Wang Q."/>
            <person name="Watt J."/>
            <person name="Xi L."/>
            <person name="Xin Y."/>
            <person name="Zhou J."/>
            <person name="Deng J."/>
            <person name="Jiang H."/>
            <person name="Liu Y."/>
            <person name="Qu J."/>
            <person name="Song X.-Z."/>
            <person name="Zhang L."/>
            <person name="Villasana D."/>
            <person name="Johnson A."/>
            <person name="Liu J."/>
            <person name="Liyanage D."/>
            <person name="Lorensuhewa L."/>
            <person name="Robinson T."/>
            <person name="Song A."/>
            <person name="Song B.-B."/>
            <person name="Dinh H."/>
            <person name="Thornton R."/>
            <person name="Coyle M."/>
            <person name="Francisco L."/>
            <person name="Jackson L."/>
            <person name="Javaid M."/>
            <person name="Korchina V."/>
            <person name="Kovar C."/>
            <person name="Mata R."/>
            <person name="Mathew T."/>
            <person name="Ngo R."/>
            <person name="Nguyen L."/>
            <person name="Nguyen N."/>
            <person name="Okwuonu G."/>
            <person name="Ongeri F."/>
            <person name="Pham C."/>
            <person name="Simmons D."/>
            <person name="Wilczek-Boney K."/>
            <person name="Hale W."/>
            <person name="Jakkamsetti A."/>
            <person name="Pham P."/>
            <person name="Ruth R."/>
            <person name="San Lucas F."/>
            <person name="Warren J."/>
            <person name="Zhang J."/>
            <person name="Zhao Z."/>
            <person name="Zhou C."/>
            <person name="Zhu D."/>
            <person name="Lee S."/>
            <person name="Bess C."/>
            <person name="Blankenburg K."/>
            <person name="Forbes L."/>
            <person name="Fu Q."/>
            <person name="Gubbala S."/>
            <person name="Hirani K."/>
            <person name="Jayaseelan J.C."/>
            <person name="Lara F."/>
            <person name="Munidasa M."/>
            <person name="Palculict T."/>
            <person name="Patil S."/>
            <person name="Pu L.-L."/>
            <person name="Saada N."/>
            <person name="Tang L."/>
            <person name="Weissenberger G."/>
            <person name="Zhu Y."/>
            <person name="Hemphill L."/>
            <person name="Shang Y."/>
            <person name="Youmans B."/>
            <person name="Ayvaz T."/>
            <person name="Ross M."/>
            <person name="Santibanez J."/>
            <person name="Aqrawi P."/>
            <person name="Gross S."/>
            <person name="Joshi V."/>
            <person name="Fowler G."/>
            <person name="Nazareth L."/>
            <person name="Reid J."/>
            <person name="Worley K."/>
            <person name="Petrosino J."/>
            <person name="Highlander S."/>
            <person name="Gibbs R."/>
        </authorList>
    </citation>
    <scope>NUCLEOTIDE SEQUENCE [LARGE SCALE GENOMIC DNA]</scope>
    <source>
        <strain evidence="7 8">MM4-1A</strain>
    </source>
</reference>
<protein>
    <recommendedName>
        <fullName evidence="5">Bifunctional ligase/repressor BirA</fullName>
    </recommendedName>
    <alternativeName>
        <fullName evidence="5">Biotin--[acetyl-CoA-carboxylase] ligase</fullName>
        <ecNumber evidence="5">6.3.4.15</ecNumber>
    </alternativeName>
    <alternativeName>
        <fullName evidence="5">Biotin--protein ligase</fullName>
    </alternativeName>
    <alternativeName>
        <fullName evidence="5">Biotin-[acetyl-CoA carboxylase] synthetase</fullName>
    </alternativeName>
</protein>
<keyword evidence="5" id="KW-0805">Transcription regulation</keyword>
<evidence type="ECO:0000256" key="2">
    <source>
        <dbReference type="ARBA" id="ARBA00022741"/>
    </source>
</evidence>